<dbReference type="InterPro" id="IPR011747">
    <property type="entry name" value="CHP02241"/>
</dbReference>
<dbReference type="EMBL" id="JADEXS010000699">
    <property type="protein sequence ID" value="MBE9026817.1"/>
    <property type="molecule type" value="Genomic_DNA"/>
</dbReference>
<reference evidence="1" key="1">
    <citation type="submission" date="2020-10" db="EMBL/GenBank/DDBJ databases">
        <authorList>
            <person name="Castelo-Branco R."/>
            <person name="Eusebio N."/>
            <person name="Adriana R."/>
            <person name="Vieira A."/>
            <person name="Brugerolle De Fraissinette N."/>
            <person name="Rezende De Castro R."/>
            <person name="Schneider M.P."/>
            <person name="Vasconcelos V."/>
            <person name="Leao P.N."/>
        </authorList>
    </citation>
    <scope>NUCLEOTIDE SEQUENCE</scope>
    <source>
        <strain evidence="1">LEGE 12446</strain>
    </source>
</reference>
<evidence type="ECO:0000313" key="2">
    <source>
        <dbReference type="Proteomes" id="UP000622533"/>
    </source>
</evidence>
<proteinExistence type="predicted"/>
<dbReference type="Proteomes" id="UP000622533">
    <property type="component" value="Unassembled WGS sequence"/>
</dbReference>
<dbReference type="PANTHER" id="PTHR38009">
    <property type="entry name" value="CONSERVED HYPOTHETICAL PHAGE TAIL PROTEIN"/>
    <property type="match status" value="1"/>
</dbReference>
<organism evidence="1 2">
    <name type="scientific">Desmonostoc muscorum LEGE 12446</name>
    <dbReference type="NCBI Taxonomy" id="1828758"/>
    <lineage>
        <taxon>Bacteria</taxon>
        <taxon>Bacillati</taxon>
        <taxon>Cyanobacteriota</taxon>
        <taxon>Cyanophyceae</taxon>
        <taxon>Nostocales</taxon>
        <taxon>Nostocaceae</taxon>
        <taxon>Desmonostoc</taxon>
    </lineage>
</organism>
<dbReference type="NCBIfam" id="TIGR02241">
    <property type="entry name" value="conserved hypothetical phage tail region protein"/>
    <property type="match status" value="1"/>
</dbReference>
<sequence length="157" mass="18082">MAEIPEFLTNYRFFLRLDIGKNDSDGYFLECQGFKRTQEVIEICEVTSQKWGTASKGKAVRTKLPGNAKSGNITLRKGLNKSKDLWKWFEEVETGKWAEKREFISLSIYDQASGEQARFELAGAWPTSYKIADVNANSHEVEIEELEIAFEEFKRVQ</sequence>
<dbReference type="InterPro" id="IPR010667">
    <property type="entry name" value="Phage_T4_Gp19"/>
</dbReference>
<comment type="caution">
    <text evidence="1">The sequence shown here is derived from an EMBL/GenBank/DDBJ whole genome shotgun (WGS) entry which is preliminary data.</text>
</comment>
<evidence type="ECO:0000313" key="1">
    <source>
        <dbReference type="EMBL" id="MBE9026817.1"/>
    </source>
</evidence>
<gene>
    <name evidence="1" type="ORF">IQ276_31690</name>
</gene>
<protein>
    <submittedName>
        <fullName evidence="1">Phage tail protein</fullName>
    </submittedName>
</protein>
<name>A0A8J6ZT46_DESMC</name>
<keyword evidence="2" id="KW-1185">Reference proteome</keyword>
<dbReference type="Pfam" id="PF06841">
    <property type="entry name" value="Phage_T4_gp19"/>
    <property type="match status" value="1"/>
</dbReference>
<dbReference type="RefSeq" id="WP_073640606.1">
    <property type="nucleotide sequence ID" value="NZ_JADEXS020000001.1"/>
</dbReference>
<dbReference type="GO" id="GO:0005198">
    <property type="term" value="F:structural molecule activity"/>
    <property type="evidence" value="ECO:0007669"/>
    <property type="project" value="InterPro"/>
</dbReference>
<dbReference type="AlphaFoldDB" id="A0A8J6ZT46"/>
<dbReference type="PANTHER" id="PTHR38009:SF1">
    <property type="entry name" value="CONSERVED HYPOTHETICAL PHAGE TAIL PROTEIN"/>
    <property type="match status" value="1"/>
</dbReference>
<accession>A0A8J6ZT46</accession>